<dbReference type="EMBL" id="KN838815">
    <property type="protein sequence ID" value="KIJ93964.1"/>
    <property type="molecule type" value="Genomic_DNA"/>
</dbReference>
<organism evidence="1 2">
    <name type="scientific">Laccaria amethystina LaAM-08-1</name>
    <dbReference type="NCBI Taxonomy" id="1095629"/>
    <lineage>
        <taxon>Eukaryota</taxon>
        <taxon>Fungi</taxon>
        <taxon>Dikarya</taxon>
        <taxon>Basidiomycota</taxon>
        <taxon>Agaricomycotina</taxon>
        <taxon>Agaricomycetes</taxon>
        <taxon>Agaricomycetidae</taxon>
        <taxon>Agaricales</taxon>
        <taxon>Agaricineae</taxon>
        <taxon>Hydnangiaceae</taxon>
        <taxon>Laccaria</taxon>
    </lineage>
</organism>
<reference evidence="1 2" key="1">
    <citation type="submission" date="2014-04" db="EMBL/GenBank/DDBJ databases">
        <authorList>
            <consortium name="DOE Joint Genome Institute"/>
            <person name="Kuo A."/>
            <person name="Kohler A."/>
            <person name="Nagy L.G."/>
            <person name="Floudas D."/>
            <person name="Copeland A."/>
            <person name="Barry K.W."/>
            <person name="Cichocki N."/>
            <person name="Veneault-Fourrey C."/>
            <person name="LaButti K."/>
            <person name="Lindquist E.A."/>
            <person name="Lipzen A."/>
            <person name="Lundell T."/>
            <person name="Morin E."/>
            <person name="Murat C."/>
            <person name="Sun H."/>
            <person name="Tunlid A."/>
            <person name="Henrissat B."/>
            <person name="Grigoriev I.V."/>
            <person name="Hibbett D.S."/>
            <person name="Martin F."/>
            <person name="Nordberg H.P."/>
            <person name="Cantor M.N."/>
            <person name="Hua S.X."/>
        </authorList>
    </citation>
    <scope>NUCLEOTIDE SEQUENCE [LARGE SCALE GENOMIC DNA]</scope>
    <source>
        <strain evidence="1 2">LaAM-08-1</strain>
    </source>
</reference>
<accession>A0A0C9WJ27</accession>
<dbReference type="AlphaFoldDB" id="A0A0C9WJ27"/>
<sequence>MPPSSLAPLLVPASRHRRASTSRSFSNGLEAPLLENFRQPALPVHRSICARPAIWLAGGSGFGSLQGTRVKFFARDSRNMPIMARLCIQTWDTLLSLIGAHNVPGLPRIFRNAKFCTWSAERLLEIIQKALAGKYCPQNYSELELDLSAAIYELGGGAALHALHNSPFAFPPRTTLLGRRRDFRLQISVSSAMMVDLLANIKTMFKDIKPGHKKVGITLSMDEIASDTARASELPSVKMGDNLDVVRNIARAVKEGLVHIGQEVFVAAFARNDEADYGAKPQGSFRESVLIIEMLRQAWRLSPCGESLHGPIWSIASDGDPKRRPALYLHCMVQELTPGQPLFRHVGMLPGLNLWTGSGGETQDLDYKHNFKRICKCLCAREGILIDGVVINKGLLALWLERLTDLLKLSADVRNLGPADFDPSERSTHRSLSLLGEMLEALVEPFINPKISISQRITSLVKFCHIACALFLKHESGFMPHHLYSDLQCMVRAAIFRAAHTKSLDPSLKLFLIAQAGNAVQAA</sequence>
<dbReference type="Proteomes" id="UP000054477">
    <property type="component" value="Unassembled WGS sequence"/>
</dbReference>
<reference evidence="2" key="2">
    <citation type="submission" date="2015-01" db="EMBL/GenBank/DDBJ databases">
        <title>Evolutionary Origins and Diversification of the Mycorrhizal Mutualists.</title>
        <authorList>
            <consortium name="DOE Joint Genome Institute"/>
            <consortium name="Mycorrhizal Genomics Consortium"/>
            <person name="Kohler A."/>
            <person name="Kuo A."/>
            <person name="Nagy L.G."/>
            <person name="Floudas D."/>
            <person name="Copeland A."/>
            <person name="Barry K.W."/>
            <person name="Cichocki N."/>
            <person name="Veneault-Fourrey C."/>
            <person name="LaButti K."/>
            <person name="Lindquist E.A."/>
            <person name="Lipzen A."/>
            <person name="Lundell T."/>
            <person name="Morin E."/>
            <person name="Murat C."/>
            <person name="Riley R."/>
            <person name="Ohm R."/>
            <person name="Sun H."/>
            <person name="Tunlid A."/>
            <person name="Henrissat B."/>
            <person name="Grigoriev I.V."/>
            <person name="Hibbett D.S."/>
            <person name="Martin F."/>
        </authorList>
    </citation>
    <scope>NUCLEOTIDE SEQUENCE [LARGE SCALE GENOMIC DNA]</scope>
    <source>
        <strain evidence="2">LaAM-08-1</strain>
    </source>
</reference>
<gene>
    <name evidence="1" type="ORF">K443DRAFT_134901</name>
</gene>
<evidence type="ECO:0000313" key="2">
    <source>
        <dbReference type="Proteomes" id="UP000054477"/>
    </source>
</evidence>
<dbReference type="HOGENOM" id="CLU_017008_0_0_1"/>
<dbReference type="STRING" id="1095629.A0A0C9WJ27"/>
<name>A0A0C9WJ27_9AGAR</name>
<proteinExistence type="predicted"/>
<protein>
    <submittedName>
        <fullName evidence="1">Uncharacterized protein</fullName>
    </submittedName>
</protein>
<keyword evidence="2" id="KW-1185">Reference proteome</keyword>
<dbReference type="OrthoDB" id="2691851at2759"/>
<evidence type="ECO:0000313" key="1">
    <source>
        <dbReference type="EMBL" id="KIJ93964.1"/>
    </source>
</evidence>